<protein>
    <recommendedName>
        <fullName evidence="2">AB hydrolase-1 domain-containing protein</fullName>
    </recommendedName>
</protein>
<feature type="domain" description="AB hydrolase-1" evidence="2">
    <location>
        <begin position="30"/>
        <end position="267"/>
    </location>
</feature>
<gene>
    <name evidence="3" type="ORF">METZ01_LOCUS66541</name>
</gene>
<dbReference type="Gene3D" id="3.40.50.1820">
    <property type="entry name" value="alpha/beta hydrolase"/>
    <property type="match status" value="1"/>
</dbReference>
<dbReference type="AlphaFoldDB" id="A0A381TG08"/>
<feature type="region of interest" description="Disordered" evidence="1">
    <location>
        <begin position="132"/>
        <end position="170"/>
    </location>
</feature>
<evidence type="ECO:0000313" key="3">
    <source>
        <dbReference type="EMBL" id="SVA13687.1"/>
    </source>
</evidence>
<name>A0A381TG08_9ZZZZ</name>
<dbReference type="SUPFAM" id="SSF53474">
    <property type="entry name" value="alpha/beta-Hydrolases"/>
    <property type="match status" value="1"/>
</dbReference>
<accession>A0A381TG08</accession>
<dbReference type="EMBL" id="UINC01004351">
    <property type="protein sequence ID" value="SVA13687.1"/>
    <property type="molecule type" value="Genomic_DNA"/>
</dbReference>
<dbReference type="Pfam" id="PF12697">
    <property type="entry name" value="Abhydrolase_6"/>
    <property type="match status" value="1"/>
</dbReference>
<dbReference type="PANTHER" id="PTHR43798:SF33">
    <property type="entry name" value="HYDROLASE, PUTATIVE (AFU_ORTHOLOGUE AFUA_2G14860)-RELATED"/>
    <property type="match status" value="1"/>
</dbReference>
<dbReference type="GO" id="GO:0016020">
    <property type="term" value="C:membrane"/>
    <property type="evidence" value="ECO:0007669"/>
    <property type="project" value="TreeGrafter"/>
</dbReference>
<dbReference type="PRINTS" id="PR00111">
    <property type="entry name" value="ABHYDROLASE"/>
</dbReference>
<dbReference type="InterPro" id="IPR000073">
    <property type="entry name" value="AB_hydrolase_1"/>
</dbReference>
<evidence type="ECO:0000259" key="2">
    <source>
        <dbReference type="Pfam" id="PF12697"/>
    </source>
</evidence>
<dbReference type="InterPro" id="IPR050266">
    <property type="entry name" value="AB_hydrolase_sf"/>
</dbReference>
<evidence type="ECO:0000256" key="1">
    <source>
        <dbReference type="SAM" id="MobiDB-lite"/>
    </source>
</evidence>
<feature type="compositionally biased region" description="Basic and acidic residues" evidence="1">
    <location>
        <begin position="132"/>
        <end position="147"/>
    </location>
</feature>
<reference evidence="3" key="1">
    <citation type="submission" date="2018-05" db="EMBL/GenBank/DDBJ databases">
        <authorList>
            <person name="Lanie J.A."/>
            <person name="Ng W.-L."/>
            <person name="Kazmierczak K.M."/>
            <person name="Andrzejewski T.M."/>
            <person name="Davidsen T.M."/>
            <person name="Wayne K.J."/>
            <person name="Tettelin H."/>
            <person name="Glass J.I."/>
            <person name="Rusch D."/>
            <person name="Podicherti R."/>
            <person name="Tsui H.-C.T."/>
            <person name="Winkler M.E."/>
        </authorList>
    </citation>
    <scope>NUCLEOTIDE SEQUENCE</scope>
</reference>
<dbReference type="InterPro" id="IPR029058">
    <property type="entry name" value="AB_hydrolase_fold"/>
</dbReference>
<dbReference type="PANTHER" id="PTHR43798">
    <property type="entry name" value="MONOACYLGLYCEROL LIPASE"/>
    <property type="match status" value="1"/>
</dbReference>
<sequence length="275" mass="30630">MKLPERYIHTGKIALSLSEWTRPTPDAPPILLLHGYGSNSQTWGRVTDKLSGFFHLFALDLRGMGRSGRYGRNSTRQTWADDVISVIKIITSKPMMLIGHSLGGWVAAAVSATCPELISKVVLVEPYSGAHSEVRKQTAKRPPEQRSLRAQQIRNARKPEDLSTVVSRQYPGASDDSVKRIADMWFQMDPELEEAPVSSSEETETFDDIFSNIKSSTLIIIGSVAEGGILSEKETARIADLIPASRVLSWPKVGHSPHIARNHDFIRAVQRFWNE</sequence>
<organism evidence="3">
    <name type="scientific">marine metagenome</name>
    <dbReference type="NCBI Taxonomy" id="408172"/>
    <lineage>
        <taxon>unclassified sequences</taxon>
        <taxon>metagenomes</taxon>
        <taxon>ecological metagenomes</taxon>
    </lineage>
</organism>
<proteinExistence type="predicted"/>